<keyword evidence="2" id="KW-1185">Reference proteome</keyword>
<organism evidence="1 2">
    <name type="scientific">Somion occarium</name>
    <dbReference type="NCBI Taxonomy" id="3059160"/>
    <lineage>
        <taxon>Eukaryota</taxon>
        <taxon>Fungi</taxon>
        <taxon>Dikarya</taxon>
        <taxon>Basidiomycota</taxon>
        <taxon>Agaricomycotina</taxon>
        <taxon>Agaricomycetes</taxon>
        <taxon>Polyporales</taxon>
        <taxon>Cerrenaceae</taxon>
        <taxon>Somion</taxon>
    </lineage>
</organism>
<evidence type="ECO:0000313" key="2">
    <source>
        <dbReference type="Proteomes" id="UP001497453"/>
    </source>
</evidence>
<protein>
    <submittedName>
        <fullName evidence="1">Uncharacterized protein</fullName>
    </submittedName>
</protein>
<accession>A0ABP1CUH2</accession>
<reference evidence="2" key="1">
    <citation type="submission" date="2024-04" db="EMBL/GenBank/DDBJ databases">
        <authorList>
            <person name="Shaw F."/>
            <person name="Minotto A."/>
        </authorList>
    </citation>
    <scope>NUCLEOTIDE SEQUENCE [LARGE SCALE GENOMIC DNA]</scope>
</reference>
<dbReference type="Proteomes" id="UP001497453">
    <property type="component" value="Chromosome 10"/>
</dbReference>
<dbReference type="InterPro" id="IPR037143">
    <property type="entry name" value="4-PPantetheinyl_Trfase_dom_sf"/>
</dbReference>
<dbReference type="Gene3D" id="3.90.470.20">
    <property type="entry name" value="4'-phosphopantetheinyl transferase domain"/>
    <property type="match status" value="1"/>
</dbReference>
<dbReference type="EMBL" id="OZ037953">
    <property type="protein sequence ID" value="CAL1698464.1"/>
    <property type="molecule type" value="Genomic_DNA"/>
</dbReference>
<proteinExistence type="predicted"/>
<evidence type="ECO:0000313" key="1">
    <source>
        <dbReference type="EMBL" id="CAL1698464.1"/>
    </source>
</evidence>
<name>A0ABP1CUH2_9APHY</name>
<sequence length="283" mass="33203">MECPILVWMLWYNRELTPEEYEKCYQTVQICVPHADILYEPGNRQQSINTVMYLMPLLMMRHRRIPRAKWRDNMLPNGKHWIEQAADRQMDPIRRMKSLIGYHVANDDSLIGMAMVQGRQREVVSVGLGIQRLSTKPLNMSVSDYAESQYHKLTQVEIDSLGNEDEVILRRLCLILALKQSYLNAIGQPVGFDFTRLEFNVPEEKIYGDGEPLRGWEFRVWQGNTVIKKDEEQTDEKYQCACAFFRGWPTSRFVWQKDPKSLESWVQFLNVDQLITVLPKLAD</sequence>
<gene>
    <name evidence="1" type="ORF">GFSPODELE1_LOCUS2167</name>
</gene>